<dbReference type="CDD" id="cd00130">
    <property type="entry name" value="PAS"/>
    <property type="match status" value="1"/>
</dbReference>
<dbReference type="PROSITE" id="PS50112">
    <property type="entry name" value="PAS"/>
    <property type="match status" value="1"/>
</dbReference>
<evidence type="ECO:0000259" key="5">
    <source>
        <dbReference type="PROSITE" id="PS50887"/>
    </source>
</evidence>
<dbReference type="InterPro" id="IPR029787">
    <property type="entry name" value="Nucleotide_cyclase"/>
</dbReference>
<evidence type="ECO:0008006" key="8">
    <source>
        <dbReference type="Google" id="ProtNLM"/>
    </source>
</evidence>
<dbReference type="SUPFAM" id="SSF55785">
    <property type="entry name" value="PYP-like sensor domain (PAS domain)"/>
    <property type="match status" value="1"/>
</dbReference>
<dbReference type="FunFam" id="3.30.70.270:FF:000001">
    <property type="entry name" value="Diguanylate cyclase domain protein"/>
    <property type="match status" value="1"/>
</dbReference>
<feature type="coiled-coil region" evidence="2">
    <location>
        <begin position="111"/>
        <end position="138"/>
    </location>
</feature>
<dbReference type="STRING" id="1513271.XM47_05025"/>
<dbReference type="EMBL" id="LAZL01000006">
    <property type="protein sequence ID" value="KMT66138.1"/>
    <property type="molecule type" value="Genomic_DNA"/>
</dbReference>
<proteinExistence type="predicted"/>
<sequence>MDSLLKNIVNSIDDLVFVKNQKFEYIACNQAFCEFVGLEQNQIIGRTDQDIFQDKKISDWFRQWDDKLFNDGKTQRVEEWCQYPNGKEVLFDTIKYPYRNKANEVVALVGISRDITENKQAQEQIKQLNTELEHLSTHDCLTHIKNRRYFDNSFHYNLEIAQRSKQQIALVVIDVDYFKPFNDQYGHVAGDECLAKVAEALSKIVQRKSDLVARYGGDEFILLLQDIDDARLEVLLNNCLHEVESLAIPHNYSLVSEHVSITMGAYLGTPEINQTPKDILKIADAALYQAKNEGRNTFTINKPESKVIHARFR</sequence>
<dbReference type="Pfam" id="PF08448">
    <property type="entry name" value="PAS_4"/>
    <property type="match status" value="1"/>
</dbReference>
<dbReference type="NCBIfam" id="TIGR00229">
    <property type="entry name" value="sensory_box"/>
    <property type="match status" value="1"/>
</dbReference>
<dbReference type="InterPro" id="IPR043128">
    <property type="entry name" value="Rev_trsase/Diguanyl_cyclase"/>
</dbReference>
<evidence type="ECO:0000313" key="6">
    <source>
        <dbReference type="EMBL" id="KMT66138.1"/>
    </source>
</evidence>
<name>A0A0J8GZI2_9ALTE</name>
<dbReference type="InterPro" id="IPR035965">
    <property type="entry name" value="PAS-like_dom_sf"/>
</dbReference>
<evidence type="ECO:0000256" key="2">
    <source>
        <dbReference type="SAM" id="Coils"/>
    </source>
</evidence>
<dbReference type="InterPro" id="IPR000700">
    <property type="entry name" value="PAS-assoc_C"/>
</dbReference>
<keyword evidence="7" id="KW-1185">Reference proteome</keyword>
<comment type="cofactor">
    <cofactor evidence="1">
        <name>Mg(2+)</name>
        <dbReference type="ChEBI" id="CHEBI:18420"/>
    </cofactor>
</comment>
<dbReference type="Proteomes" id="UP000037600">
    <property type="component" value="Unassembled WGS sequence"/>
</dbReference>
<dbReference type="PANTHER" id="PTHR46663:SF4">
    <property type="entry name" value="DIGUANYLATE CYCLASE DGCT-RELATED"/>
    <property type="match status" value="1"/>
</dbReference>
<gene>
    <name evidence="6" type="ORF">XM47_05025</name>
</gene>
<dbReference type="CDD" id="cd01949">
    <property type="entry name" value="GGDEF"/>
    <property type="match status" value="1"/>
</dbReference>
<dbReference type="Gene3D" id="3.30.70.270">
    <property type="match status" value="1"/>
</dbReference>
<evidence type="ECO:0000256" key="1">
    <source>
        <dbReference type="ARBA" id="ARBA00001946"/>
    </source>
</evidence>
<dbReference type="InterPro" id="IPR000014">
    <property type="entry name" value="PAS"/>
</dbReference>
<dbReference type="SUPFAM" id="SSF55073">
    <property type="entry name" value="Nucleotide cyclase"/>
    <property type="match status" value="1"/>
</dbReference>
<dbReference type="InterPro" id="IPR013656">
    <property type="entry name" value="PAS_4"/>
</dbReference>
<dbReference type="Pfam" id="PF00990">
    <property type="entry name" value="GGDEF"/>
    <property type="match status" value="1"/>
</dbReference>
<protein>
    <recommendedName>
        <fullName evidence="8">Diguanylate cyclase</fullName>
    </recommendedName>
</protein>
<dbReference type="InterPro" id="IPR000160">
    <property type="entry name" value="GGDEF_dom"/>
</dbReference>
<accession>A0A0J8GZI2</accession>
<dbReference type="PROSITE" id="PS50113">
    <property type="entry name" value="PAC"/>
    <property type="match status" value="1"/>
</dbReference>
<dbReference type="Gene3D" id="3.30.450.20">
    <property type="entry name" value="PAS domain"/>
    <property type="match status" value="1"/>
</dbReference>
<evidence type="ECO:0000259" key="4">
    <source>
        <dbReference type="PROSITE" id="PS50113"/>
    </source>
</evidence>
<reference evidence="6 7" key="1">
    <citation type="submission" date="2015-04" db="EMBL/GenBank/DDBJ databases">
        <title>Draft Genome Sequence of the Novel Agar-Digesting Marine Bacterium Q1.</title>
        <authorList>
            <person name="Li Y."/>
            <person name="Li D."/>
            <person name="Chen G."/>
            <person name="Du Z."/>
        </authorList>
    </citation>
    <scope>NUCLEOTIDE SEQUENCE [LARGE SCALE GENOMIC DNA]</scope>
    <source>
        <strain evidence="6 7">Q1</strain>
    </source>
</reference>
<evidence type="ECO:0000259" key="3">
    <source>
        <dbReference type="PROSITE" id="PS50112"/>
    </source>
</evidence>
<dbReference type="PANTHER" id="PTHR46663">
    <property type="entry name" value="DIGUANYLATE CYCLASE DGCT-RELATED"/>
    <property type="match status" value="1"/>
</dbReference>
<dbReference type="NCBIfam" id="TIGR00254">
    <property type="entry name" value="GGDEF"/>
    <property type="match status" value="1"/>
</dbReference>
<comment type="caution">
    <text evidence="6">The sequence shown here is derived from an EMBL/GenBank/DDBJ whole genome shotgun (WGS) entry which is preliminary data.</text>
</comment>
<dbReference type="PROSITE" id="PS50887">
    <property type="entry name" value="GGDEF"/>
    <property type="match status" value="1"/>
</dbReference>
<dbReference type="InterPro" id="IPR052163">
    <property type="entry name" value="DGC-Regulatory_Protein"/>
</dbReference>
<feature type="domain" description="PAS" evidence="3">
    <location>
        <begin position="1"/>
        <end position="47"/>
    </location>
</feature>
<dbReference type="AlphaFoldDB" id="A0A0J8GZI2"/>
<organism evidence="6 7">
    <name type="scientific">Catenovulum maritimum</name>
    <dbReference type="NCBI Taxonomy" id="1513271"/>
    <lineage>
        <taxon>Bacteria</taxon>
        <taxon>Pseudomonadati</taxon>
        <taxon>Pseudomonadota</taxon>
        <taxon>Gammaproteobacteria</taxon>
        <taxon>Alteromonadales</taxon>
        <taxon>Alteromonadaceae</taxon>
        <taxon>Catenovulum</taxon>
    </lineage>
</organism>
<dbReference type="SMART" id="SM00267">
    <property type="entry name" value="GGDEF"/>
    <property type="match status" value="1"/>
</dbReference>
<feature type="domain" description="GGDEF" evidence="5">
    <location>
        <begin position="166"/>
        <end position="303"/>
    </location>
</feature>
<evidence type="ECO:0000313" key="7">
    <source>
        <dbReference type="Proteomes" id="UP000037600"/>
    </source>
</evidence>
<dbReference type="RefSeq" id="WP_048690402.1">
    <property type="nucleotide sequence ID" value="NZ_KQ130484.1"/>
</dbReference>
<keyword evidence="2" id="KW-0175">Coiled coil</keyword>
<dbReference type="SMART" id="SM00091">
    <property type="entry name" value="PAS"/>
    <property type="match status" value="1"/>
</dbReference>
<dbReference type="GO" id="GO:0003824">
    <property type="term" value="F:catalytic activity"/>
    <property type="evidence" value="ECO:0007669"/>
    <property type="project" value="UniProtKB-ARBA"/>
</dbReference>
<feature type="domain" description="PAC" evidence="4">
    <location>
        <begin position="75"/>
        <end position="127"/>
    </location>
</feature>